<dbReference type="GO" id="GO:0016788">
    <property type="term" value="F:hydrolase activity, acting on ester bonds"/>
    <property type="evidence" value="ECO:0007669"/>
    <property type="project" value="InterPro"/>
</dbReference>
<keyword evidence="2 4" id="KW-0479">Metal-binding</keyword>
<dbReference type="SUPFAM" id="SSF51556">
    <property type="entry name" value="Metallo-dependent hydrolases"/>
    <property type="match status" value="1"/>
</dbReference>
<feature type="binding site" evidence="4">
    <location>
        <position position="135"/>
    </location>
    <ligand>
        <name>a divalent metal cation</name>
        <dbReference type="ChEBI" id="CHEBI:60240"/>
        <label>2</label>
    </ligand>
</feature>
<dbReference type="InterPro" id="IPR001130">
    <property type="entry name" value="TatD-like"/>
</dbReference>
<dbReference type="PANTHER" id="PTHR46317">
    <property type="entry name" value="HYDROLASE OF PHP SUPERFAMILY-RELATED PROTEIN"/>
    <property type="match status" value="1"/>
</dbReference>
<keyword evidence="6" id="KW-1185">Reference proteome</keyword>
<feature type="binding site" evidence="4">
    <location>
        <position position="14"/>
    </location>
    <ligand>
        <name>a divalent metal cation</name>
        <dbReference type="ChEBI" id="CHEBI:60240"/>
        <label>1</label>
    </ligand>
</feature>
<evidence type="ECO:0000256" key="3">
    <source>
        <dbReference type="ARBA" id="ARBA00022801"/>
    </source>
</evidence>
<dbReference type="PROSITE" id="PS01091">
    <property type="entry name" value="TATD_3"/>
    <property type="match status" value="1"/>
</dbReference>
<accession>A0A5K8AGT2</accession>
<proteinExistence type="inferred from homology"/>
<dbReference type="Gene3D" id="3.20.20.140">
    <property type="entry name" value="Metal-dependent hydrolases"/>
    <property type="match status" value="1"/>
</dbReference>
<feature type="binding site" evidence="4">
    <location>
        <position position="12"/>
    </location>
    <ligand>
        <name>a divalent metal cation</name>
        <dbReference type="ChEBI" id="CHEBI:60240"/>
        <label>1</label>
    </ligand>
</feature>
<dbReference type="AlphaFoldDB" id="A0A5K8AGT2"/>
<dbReference type="InterPro" id="IPR018228">
    <property type="entry name" value="DNase_TatD-rel_CS"/>
</dbReference>
<evidence type="ECO:0000256" key="4">
    <source>
        <dbReference type="PIRSR" id="PIRSR005902-1"/>
    </source>
</evidence>
<feature type="binding site" evidence="4">
    <location>
        <position position="158"/>
    </location>
    <ligand>
        <name>a divalent metal cation</name>
        <dbReference type="ChEBI" id="CHEBI:60240"/>
        <label>2</label>
    </ligand>
</feature>
<organism evidence="5 6">
    <name type="scientific">Desulfosarcina ovata subsp. ovata</name>
    <dbReference type="NCBI Taxonomy" id="2752305"/>
    <lineage>
        <taxon>Bacteria</taxon>
        <taxon>Pseudomonadati</taxon>
        <taxon>Thermodesulfobacteriota</taxon>
        <taxon>Desulfobacteria</taxon>
        <taxon>Desulfobacterales</taxon>
        <taxon>Desulfosarcinaceae</taxon>
        <taxon>Desulfosarcina</taxon>
    </lineage>
</organism>
<dbReference type="GO" id="GO:0046872">
    <property type="term" value="F:metal ion binding"/>
    <property type="evidence" value="ECO:0007669"/>
    <property type="project" value="UniProtKB-KW"/>
</dbReference>
<name>A0A5K8AGT2_9BACT</name>
<reference evidence="5 6" key="1">
    <citation type="submission" date="2019-11" db="EMBL/GenBank/DDBJ databases">
        <title>Comparative genomics of hydrocarbon-degrading Desulfosarcina strains.</title>
        <authorList>
            <person name="Watanabe M."/>
            <person name="Kojima H."/>
            <person name="Fukui M."/>
        </authorList>
    </citation>
    <scope>NUCLEOTIDE SEQUENCE [LARGE SCALE GENOMIC DNA]</scope>
    <source>
        <strain evidence="6">oXyS1</strain>
    </source>
</reference>
<feature type="binding site" evidence="4">
    <location>
        <position position="206"/>
    </location>
    <ligand>
        <name>a divalent metal cation</name>
        <dbReference type="ChEBI" id="CHEBI:60240"/>
        <label>1</label>
    </ligand>
</feature>
<keyword evidence="3 5" id="KW-0378">Hydrolase</keyword>
<evidence type="ECO:0000313" key="5">
    <source>
        <dbReference type="EMBL" id="BBO91857.1"/>
    </source>
</evidence>
<comment type="similarity">
    <text evidence="1">Belongs to the metallo-dependent hydrolases superfamily. TatD-type hydrolase family.</text>
</comment>
<evidence type="ECO:0000256" key="2">
    <source>
        <dbReference type="ARBA" id="ARBA00022723"/>
    </source>
</evidence>
<evidence type="ECO:0000256" key="1">
    <source>
        <dbReference type="ARBA" id="ARBA00009275"/>
    </source>
</evidence>
<gene>
    <name evidence="5" type="primary">tatD</name>
    <name evidence="5" type="ORF">DSCOOX_50370</name>
</gene>
<dbReference type="EMBL" id="AP021879">
    <property type="protein sequence ID" value="BBO91857.1"/>
    <property type="molecule type" value="Genomic_DNA"/>
</dbReference>
<dbReference type="CDD" id="cd01310">
    <property type="entry name" value="TatD_DNAse"/>
    <property type="match status" value="1"/>
</dbReference>
<dbReference type="Pfam" id="PF01026">
    <property type="entry name" value="TatD_DNase"/>
    <property type="match status" value="1"/>
</dbReference>
<dbReference type="Proteomes" id="UP000422108">
    <property type="component" value="Chromosome"/>
</dbReference>
<dbReference type="PANTHER" id="PTHR46317:SF1">
    <property type="entry name" value="HYDROLASE, TATD FAMILY"/>
    <property type="match status" value="1"/>
</dbReference>
<dbReference type="RefSeq" id="WP_155312702.1">
    <property type="nucleotide sequence ID" value="NZ_AP021879.1"/>
</dbReference>
<dbReference type="InterPro" id="IPR032466">
    <property type="entry name" value="Metal_Hydrolase"/>
</dbReference>
<feature type="binding site" evidence="4">
    <location>
        <position position="97"/>
    </location>
    <ligand>
        <name>a divalent metal cation</name>
        <dbReference type="ChEBI" id="CHEBI:60240"/>
        <label>1</label>
    </ligand>
</feature>
<sequence>MNGARYRLVDTHAHLCAEDFDDDREAVLERAGRAGIAAVVAVGENLADARRNIDLATRHAILKPAAGLYPTVLDLDQADAMVAFIREHVSQLVAIGEVGLDYWVVKDTAGKALQREIFRRFVALSGELDLPLNVHSRSAGRHAIALLLESGARRVQLHAFDGKAGAALPAVDAGYYFSIPPSVIRSRQKQKLVRLLPLSSLLVETDSPVLGVDPLVRNEPANLLVVIDAIAQIKAVPAEAVIEAVVENSVRLYGDRLGG</sequence>
<protein>
    <submittedName>
        <fullName evidence="5">Hydrolase TatD</fullName>
    </submittedName>
</protein>
<evidence type="ECO:0000313" key="6">
    <source>
        <dbReference type="Proteomes" id="UP000422108"/>
    </source>
</evidence>
<dbReference type="PIRSF" id="PIRSF005902">
    <property type="entry name" value="DNase_TatD"/>
    <property type="match status" value="1"/>
</dbReference>